<accession>A0A8R7VFW0</accession>
<proteinExistence type="predicted"/>
<keyword evidence="2" id="KW-1185">Reference proteome</keyword>
<reference evidence="1" key="2">
    <citation type="submission" date="2022-06" db="UniProtKB">
        <authorList>
            <consortium name="EnsemblPlants"/>
        </authorList>
    </citation>
    <scope>IDENTIFICATION</scope>
</reference>
<protein>
    <submittedName>
        <fullName evidence="1">Uncharacterized protein</fullName>
    </submittedName>
</protein>
<name>A0A8R7VFW0_TRIUA</name>
<evidence type="ECO:0000313" key="1">
    <source>
        <dbReference type="EnsemblPlants" id="TuG1812S0001797200.01.T05.s_cds16146"/>
    </source>
</evidence>
<dbReference type="Gramene" id="TuG1812S0001797200.01.T05">
    <property type="protein sequence ID" value="TuG1812S0001797200.01.T05.s_cds16146"/>
    <property type="gene ID" value="TuG1812S0001797200.01"/>
</dbReference>
<organism evidence="1 2">
    <name type="scientific">Triticum urartu</name>
    <name type="common">Red wild einkorn</name>
    <name type="synonym">Crithodium urartu</name>
    <dbReference type="NCBI Taxonomy" id="4572"/>
    <lineage>
        <taxon>Eukaryota</taxon>
        <taxon>Viridiplantae</taxon>
        <taxon>Streptophyta</taxon>
        <taxon>Embryophyta</taxon>
        <taxon>Tracheophyta</taxon>
        <taxon>Spermatophyta</taxon>
        <taxon>Magnoliopsida</taxon>
        <taxon>Liliopsida</taxon>
        <taxon>Poales</taxon>
        <taxon>Poaceae</taxon>
        <taxon>BOP clade</taxon>
        <taxon>Pooideae</taxon>
        <taxon>Triticodae</taxon>
        <taxon>Triticeae</taxon>
        <taxon>Triticinae</taxon>
        <taxon>Triticum</taxon>
    </lineage>
</organism>
<dbReference type="Proteomes" id="UP000015106">
    <property type="component" value="Unassembled WGS sequence"/>
</dbReference>
<reference evidence="2" key="1">
    <citation type="journal article" date="2013" name="Nature">
        <title>Draft genome of the wheat A-genome progenitor Triticum urartu.</title>
        <authorList>
            <person name="Ling H.Q."/>
            <person name="Zhao S."/>
            <person name="Liu D."/>
            <person name="Wang J."/>
            <person name="Sun H."/>
            <person name="Zhang C."/>
            <person name="Fan H."/>
            <person name="Li D."/>
            <person name="Dong L."/>
            <person name="Tao Y."/>
            <person name="Gao C."/>
            <person name="Wu H."/>
            <person name="Li Y."/>
            <person name="Cui Y."/>
            <person name="Guo X."/>
            <person name="Zheng S."/>
            <person name="Wang B."/>
            <person name="Yu K."/>
            <person name="Liang Q."/>
            <person name="Yang W."/>
            <person name="Lou X."/>
            <person name="Chen J."/>
            <person name="Feng M."/>
            <person name="Jian J."/>
            <person name="Zhang X."/>
            <person name="Luo G."/>
            <person name="Jiang Y."/>
            <person name="Liu J."/>
            <person name="Wang Z."/>
            <person name="Sha Y."/>
            <person name="Zhang B."/>
            <person name="Wu H."/>
            <person name="Tang D."/>
            <person name="Shen Q."/>
            <person name="Xue P."/>
            <person name="Zou S."/>
            <person name="Wang X."/>
            <person name="Liu X."/>
            <person name="Wang F."/>
            <person name="Yang Y."/>
            <person name="An X."/>
            <person name="Dong Z."/>
            <person name="Zhang K."/>
            <person name="Zhang X."/>
            <person name="Luo M.C."/>
            <person name="Dvorak J."/>
            <person name="Tong Y."/>
            <person name="Wang J."/>
            <person name="Yang H."/>
            <person name="Li Z."/>
            <person name="Wang D."/>
            <person name="Zhang A."/>
            <person name="Wang J."/>
        </authorList>
    </citation>
    <scope>NUCLEOTIDE SEQUENCE</scope>
    <source>
        <strain evidence="2">cv. G1812</strain>
    </source>
</reference>
<dbReference type="EnsemblPlants" id="TuG1812S0001797200.01.T05">
    <property type="protein sequence ID" value="TuG1812S0001797200.01.T05.s_cds16146"/>
    <property type="gene ID" value="TuG1812S0001797200.01"/>
</dbReference>
<sequence length="52" mass="5672">MGCPVLPSSTRHRLKVTVAAADLLPHSPPPSLSMCVRLQGSNYGRLFVCFLF</sequence>
<evidence type="ECO:0000313" key="2">
    <source>
        <dbReference type="Proteomes" id="UP000015106"/>
    </source>
</evidence>
<dbReference type="AlphaFoldDB" id="A0A8R7VFW0"/>